<name>A0A0G0SN19_9BACT</name>
<evidence type="ECO:0008006" key="3">
    <source>
        <dbReference type="Google" id="ProtNLM"/>
    </source>
</evidence>
<evidence type="ECO:0000313" key="2">
    <source>
        <dbReference type="Proteomes" id="UP000034293"/>
    </source>
</evidence>
<organism evidence="1 2">
    <name type="scientific">Candidatus Woesebacteria bacterium GW2011_GWA1_40_43</name>
    <dbReference type="NCBI Taxonomy" id="1618553"/>
    <lineage>
        <taxon>Bacteria</taxon>
        <taxon>Candidatus Woeseibacteriota</taxon>
    </lineage>
</organism>
<gene>
    <name evidence="1" type="ORF">UU02_C0018G0003</name>
</gene>
<reference evidence="1 2" key="1">
    <citation type="journal article" date="2015" name="Nature">
        <title>rRNA introns, odd ribosomes, and small enigmatic genomes across a large radiation of phyla.</title>
        <authorList>
            <person name="Brown C.T."/>
            <person name="Hug L.A."/>
            <person name="Thomas B.C."/>
            <person name="Sharon I."/>
            <person name="Castelle C.J."/>
            <person name="Singh A."/>
            <person name="Wilkins M.J."/>
            <person name="Williams K.H."/>
            <person name="Banfield J.F."/>
        </authorList>
    </citation>
    <scope>NUCLEOTIDE SEQUENCE [LARGE SCALE GENOMIC DNA]</scope>
</reference>
<dbReference type="Proteomes" id="UP000034293">
    <property type="component" value="Unassembled WGS sequence"/>
</dbReference>
<evidence type="ECO:0000313" key="1">
    <source>
        <dbReference type="EMBL" id="KKR63806.1"/>
    </source>
</evidence>
<comment type="caution">
    <text evidence="1">The sequence shown here is derived from an EMBL/GenBank/DDBJ whole genome shotgun (WGS) entry which is preliminary data.</text>
</comment>
<sequence>MIENPEKQRDFGWRYFHFIDKAGSRINLVEHKTDIFGLEAKPYMTMVAKAPDTEPVRFKGEPNVVWERGVGNQSGKFDFVFDNARFNGEITDTLEHKELKDVVLYEDKLRRKSHWAVDIPYGKITGELRTPQGEKEITGYVYQDRQWGNILIQEWVKNWIWTHLANENLFVVIFCINATNGQKSWHSISSLGQNVSVDHDFEVPHFPKLANSSNPDANIFQAEIKIPGKLSTVFTLSPQNVMRSRIGEKHPGFSASYVRWSVDGITNQSEETAQGVAEYMSIQKL</sequence>
<proteinExistence type="predicted"/>
<protein>
    <recommendedName>
        <fullName evidence="3">AttH domain-containing protein</fullName>
    </recommendedName>
</protein>
<dbReference type="EMBL" id="LBZA01000018">
    <property type="protein sequence ID" value="KKR63806.1"/>
    <property type="molecule type" value="Genomic_DNA"/>
</dbReference>
<dbReference type="AlphaFoldDB" id="A0A0G0SN19"/>
<dbReference type="SUPFAM" id="SSF159245">
    <property type="entry name" value="AttH-like"/>
    <property type="match status" value="1"/>
</dbReference>
<accession>A0A0G0SN19</accession>